<feature type="region of interest" description="Disordered" evidence="3">
    <location>
        <begin position="1"/>
        <end position="79"/>
    </location>
</feature>
<dbReference type="SUPFAM" id="SSF103473">
    <property type="entry name" value="MFS general substrate transporter"/>
    <property type="match status" value="1"/>
</dbReference>
<feature type="transmembrane region" description="Helical" evidence="4">
    <location>
        <begin position="294"/>
        <end position="315"/>
    </location>
</feature>
<gene>
    <name evidence="6" type="ORF">SCUCBS95973_000499</name>
</gene>
<organism evidence="6 7">
    <name type="scientific">Sporothrix curviconia</name>
    <dbReference type="NCBI Taxonomy" id="1260050"/>
    <lineage>
        <taxon>Eukaryota</taxon>
        <taxon>Fungi</taxon>
        <taxon>Dikarya</taxon>
        <taxon>Ascomycota</taxon>
        <taxon>Pezizomycotina</taxon>
        <taxon>Sordariomycetes</taxon>
        <taxon>Sordariomycetidae</taxon>
        <taxon>Ophiostomatales</taxon>
        <taxon>Ophiostomataceae</taxon>
        <taxon>Sporothrix</taxon>
    </lineage>
</organism>
<comment type="subcellular location">
    <subcellularLocation>
        <location evidence="1">Membrane</location>
        <topology evidence="1">Multi-pass membrane protein</topology>
    </subcellularLocation>
</comment>
<feature type="transmembrane region" description="Helical" evidence="4">
    <location>
        <begin position="183"/>
        <end position="207"/>
    </location>
</feature>
<keyword evidence="4" id="KW-0812">Transmembrane</keyword>
<feature type="transmembrane region" description="Helical" evidence="4">
    <location>
        <begin position="359"/>
        <end position="378"/>
    </location>
</feature>
<feature type="transmembrane region" description="Helical" evidence="4">
    <location>
        <begin position="219"/>
        <end position="238"/>
    </location>
</feature>
<accession>A0ABP0AQW7</accession>
<comment type="caution">
    <text evidence="6">The sequence shown here is derived from an EMBL/GenBank/DDBJ whole genome shotgun (WGS) entry which is preliminary data.</text>
</comment>
<keyword evidence="7" id="KW-1185">Reference proteome</keyword>
<feature type="compositionally biased region" description="Low complexity" evidence="3">
    <location>
        <begin position="43"/>
        <end position="67"/>
    </location>
</feature>
<dbReference type="InterPro" id="IPR020846">
    <property type="entry name" value="MFS_dom"/>
</dbReference>
<dbReference type="InterPro" id="IPR011701">
    <property type="entry name" value="MFS"/>
</dbReference>
<dbReference type="InterPro" id="IPR036259">
    <property type="entry name" value="MFS_trans_sf"/>
</dbReference>
<sequence>MSSASEKAPAPFASHPVGRVPSTADYEEKQALPVGGDDDESTNNDSSTDGPTQHAAAEAEAAAAAEADGNGEAPTTEDAPVEEFKEGGYGWVVVLAVFLLNAHTWGLNSAYAVFLAYYLNNNVFPDSSAIAYAFVGGLSISISMLVSPIATVSVGRLGTRITLCIGIFFETIAFVGASFTSKIWHLLLSQGVAFGIGMGFIFVASVGIVPQWFTKRRSFANALGTAGSGFGGLTYALATNAMIRNISLAWAFRILAIVSCIVNLLCVVIVRDRNKHVGSVHVAFRVSLLKHVEYLLLVVWAFFCILGYIIIIFSLPDYAEAVGRTANQGSIIAAMFNLSQGLGRPLIGFLSDPVGRLNVMGLGTLTAGVGALFIWIFAGKYYAGLIIYSLLGAFAGLLWATVAPVTAEIVGIPLLPSALSVLWILLVAPATCAEVIGLSLRSGTGPDSYLHVQLFAGLCYIVAFISGWLLRAWKLHQLEDAVNVDTDAPRTSFAQYLLKFTWVFKYKRV</sequence>
<proteinExistence type="inferred from homology"/>
<evidence type="ECO:0000256" key="2">
    <source>
        <dbReference type="ARBA" id="ARBA00006727"/>
    </source>
</evidence>
<comment type="similarity">
    <text evidence="2">Belongs to the major facilitator superfamily. Monocarboxylate porter (TC 2.A.1.13) family.</text>
</comment>
<keyword evidence="4" id="KW-0472">Membrane</keyword>
<protein>
    <recommendedName>
        <fullName evidence="5">Major facilitator superfamily (MFS) profile domain-containing protein</fullName>
    </recommendedName>
</protein>
<evidence type="ECO:0000256" key="1">
    <source>
        <dbReference type="ARBA" id="ARBA00004141"/>
    </source>
</evidence>
<dbReference type="PANTHER" id="PTHR11360">
    <property type="entry name" value="MONOCARBOXYLATE TRANSPORTER"/>
    <property type="match status" value="1"/>
</dbReference>
<dbReference type="PANTHER" id="PTHR11360:SF315">
    <property type="entry name" value="TRANSPORTER MCH2-RELATED"/>
    <property type="match status" value="1"/>
</dbReference>
<evidence type="ECO:0000256" key="4">
    <source>
        <dbReference type="SAM" id="Phobius"/>
    </source>
</evidence>
<keyword evidence="4" id="KW-1133">Transmembrane helix</keyword>
<evidence type="ECO:0000313" key="6">
    <source>
        <dbReference type="EMBL" id="CAK7209613.1"/>
    </source>
</evidence>
<feature type="transmembrane region" description="Helical" evidence="4">
    <location>
        <begin position="452"/>
        <end position="470"/>
    </location>
</feature>
<dbReference type="CDD" id="cd17352">
    <property type="entry name" value="MFS_MCT_SLC16"/>
    <property type="match status" value="1"/>
</dbReference>
<dbReference type="Pfam" id="PF07690">
    <property type="entry name" value="MFS_1"/>
    <property type="match status" value="1"/>
</dbReference>
<feature type="transmembrane region" description="Helical" evidence="4">
    <location>
        <begin position="250"/>
        <end position="270"/>
    </location>
</feature>
<evidence type="ECO:0000259" key="5">
    <source>
        <dbReference type="PROSITE" id="PS50850"/>
    </source>
</evidence>
<feature type="domain" description="Major facilitator superfamily (MFS) profile" evidence="5">
    <location>
        <begin position="293"/>
        <end position="509"/>
    </location>
</feature>
<feature type="transmembrane region" description="Helical" evidence="4">
    <location>
        <begin position="91"/>
        <end position="117"/>
    </location>
</feature>
<feature type="transmembrane region" description="Helical" evidence="4">
    <location>
        <begin position="385"/>
        <end position="407"/>
    </location>
</feature>
<evidence type="ECO:0000256" key="3">
    <source>
        <dbReference type="SAM" id="MobiDB-lite"/>
    </source>
</evidence>
<dbReference type="PROSITE" id="PS50850">
    <property type="entry name" value="MFS"/>
    <property type="match status" value="1"/>
</dbReference>
<reference evidence="6 7" key="1">
    <citation type="submission" date="2024-01" db="EMBL/GenBank/DDBJ databases">
        <authorList>
            <person name="Allen C."/>
            <person name="Tagirdzhanova G."/>
        </authorList>
    </citation>
    <scope>NUCLEOTIDE SEQUENCE [LARGE SCALE GENOMIC DNA]</scope>
</reference>
<dbReference type="Gene3D" id="1.20.1250.20">
    <property type="entry name" value="MFS general substrate transporter like domains"/>
    <property type="match status" value="2"/>
</dbReference>
<evidence type="ECO:0000313" key="7">
    <source>
        <dbReference type="Proteomes" id="UP001642405"/>
    </source>
</evidence>
<feature type="transmembrane region" description="Helical" evidence="4">
    <location>
        <begin position="157"/>
        <end position="177"/>
    </location>
</feature>
<dbReference type="EMBL" id="CAWUHB010000002">
    <property type="protein sequence ID" value="CAK7209613.1"/>
    <property type="molecule type" value="Genomic_DNA"/>
</dbReference>
<feature type="transmembrane region" description="Helical" evidence="4">
    <location>
        <begin position="129"/>
        <end position="150"/>
    </location>
</feature>
<name>A0ABP0AQW7_9PEZI</name>
<feature type="transmembrane region" description="Helical" evidence="4">
    <location>
        <begin position="419"/>
        <end position="440"/>
    </location>
</feature>
<dbReference type="Proteomes" id="UP001642405">
    <property type="component" value="Unassembled WGS sequence"/>
</dbReference>
<dbReference type="InterPro" id="IPR050327">
    <property type="entry name" value="Proton-linked_MCT"/>
</dbReference>